<dbReference type="OrthoDB" id="1150971at2"/>
<dbReference type="AlphaFoldDB" id="A0A2S0HSH7"/>
<dbReference type="RefSeq" id="WP_105213851.1">
    <property type="nucleotide sequence ID" value="NZ_CP027062.1"/>
</dbReference>
<dbReference type="EMBL" id="CP027062">
    <property type="protein sequence ID" value="AVI49659.1"/>
    <property type="molecule type" value="Genomic_DNA"/>
</dbReference>
<feature type="signal peptide" evidence="1">
    <location>
        <begin position="1"/>
        <end position="18"/>
    </location>
</feature>
<organism evidence="2 3">
    <name type="scientific">Pukyongia salina</name>
    <dbReference type="NCBI Taxonomy" id="2094025"/>
    <lineage>
        <taxon>Bacteria</taxon>
        <taxon>Pseudomonadati</taxon>
        <taxon>Bacteroidota</taxon>
        <taxon>Flavobacteriia</taxon>
        <taxon>Flavobacteriales</taxon>
        <taxon>Flavobacteriaceae</taxon>
        <taxon>Pukyongia</taxon>
    </lineage>
</organism>
<gene>
    <name evidence="2" type="ORF">C5O00_00165</name>
</gene>
<proteinExistence type="predicted"/>
<dbReference type="SUPFAM" id="SSF48452">
    <property type="entry name" value="TPR-like"/>
    <property type="match status" value="1"/>
</dbReference>
<dbReference type="KEGG" id="aue:C5O00_00165"/>
<keyword evidence="1" id="KW-0732">Signal</keyword>
<name>A0A2S0HSH7_9FLAO</name>
<sequence length="208" mass="23767">MKKILFILFTMVTVSSFAQSKYQQGMEKAFELWKSDKSWEAANLFERIAQAETENWLPPFYAAQINVFNSFGEKDKEKMKAQIEKARNFLNDAKALTENNPEVLVLEAQILTAWVVYDGQQYGMKLSPKIAELYKKAFEIAPENPRVVLGKAQWDIGTAKFFNQPTDMYCDDIRKAIELFAAEEPAGEYYPQGGGEYAEQVLQENCGN</sequence>
<feature type="chain" id="PRO_5015484159" description="Tetratricopeptide repeat protein" evidence="1">
    <location>
        <begin position="19"/>
        <end position="208"/>
    </location>
</feature>
<evidence type="ECO:0000256" key="1">
    <source>
        <dbReference type="SAM" id="SignalP"/>
    </source>
</evidence>
<evidence type="ECO:0000313" key="3">
    <source>
        <dbReference type="Proteomes" id="UP000238442"/>
    </source>
</evidence>
<accession>A0A2S0HSH7</accession>
<dbReference type="Proteomes" id="UP000238442">
    <property type="component" value="Chromosome"/>
</dbReference>
<reference evidence="2 3" key="1">
    <citation type="submission" date="2018-02" db="EMBL/GenBank/DDBJ databases">
        <title>Genomic analysis of the strain RR4-38 isolated from a seawater recirculating aquaculture system.</title>
        <authorList>
            <person name="Kim Y.-S."/>
            <person name="Jang Y.H."/>
            <person name="Kim K.-H."/>
        </authorList>
    </citation>
    <scope>NUCLEOTIDE SEQUENCE [LARGE SCALE GENOMIC DNA]</scope>
    <source>
        <strain evidence="2 3">RR4-38</strain>
    </source>
</reference>
<protein>
    <recommendedName>
        <fullName evidence="4">Tetratricopeptide repeat protein</fullName>
    </recommendedName>
</protein>
<keyword evidence="3" id="KW-1185">Reference proteome</keyword>
<evidence type="ECO:0008006" key="4">
    <source>
        <dbReference type="Google" id="ProtNLM"/>
    </source>
</evidence>
<dbReference type="InterPro" id="IPR011990">
    <property type="entry name" value="TPR-like_helical_dom_sf"/>
</dbReference>
<evidence type="ECO:0000313" key="2">
    <source>
        <dbReference type="EMBL" id="AVI49659.1"/>
    </source>
</evidence>